<keyword evidence="4 6" id="KW-1133">Transmembrane helix</keyword>
<keyword evidence="5 6" id="KW-0472">Membrane</keyword>
<proteinExistence type="predicted"/>
<evidence type="ECO:0000256" key="2">
    <source>
        <dbReference type="ARBA" id="ARBA00022475"/>
    </source>
</evidence>
<dbReference type="Pfam" id="PF04024">
    <property type="entry name" value="PspC"/>
    <property type="match status" value="1"/>
</dbReference>
<accession>A0A0R2CVN3</accession>
<feature type="transmembrane region" description="Helical" evidence="6">
    <location>
        <begin position="40"/>
        <end position="64"/>
    </location>
</feature>
<sequence length="69" mass="7825">MIKRGDNMKIPIHRSNNKVIAGVIAGLSEHFNWNTNLVRILFVLLAITPLFPGIIAYLVLWILMEDPVN</sequence>
<dbReference type="GO" id="GO:0005886">
    <property type="term" value="C:plasma membrane"/>
    <property type="evidence" value="ECO:0007669"/>
    <property type="project" value="UniProtKB-SubCell"/>
</dbReference>
<dbReference type="PANTHER" id="PTHR33885:SF3">
    <property type="entry name" value="PHAGE SHOCK PROTEIN C"/>
    <property type="match status" value="1"/>
</dbReference>
<evidence type="ECO:0000256" key="6">
    <source>
        <dbReference type="SAM" id="Phobius"/>
    </source>
</evidence>
<dbReference type="EMBL" id="AYZR01000008">
    <property type="protein sequence ID" value="KRM93732.1"/>
    <property type="molecule type" value="Genomic_DNA"/>
</dbReference>
<dbReference type="STRING" id="1423802.FC56_GL000450"/>
<reference evidence="8 9" key="1">
    <citation type="journal article" date="2015" name="Genome Announc.">
        <title>Expanding the biotechnology potential of lactobacilli through comparative genomics of 213 strains and associated genera.</title>
        <authorList>
            <person name="Sun Z."/>
            <person name="Harris H.M."/>
            <person name="McCann A."/>
            <person name="Guo C."/>
            <person name="Argimon S."/>
            <person name="Zhang W."/>
            <person name="Yang X."/>
            <person name="Jeffery I.B."/>
            <person name="Cooney J.C."/>
            <person name="Kagawa T.F."/>
            <person name="Liu W."/>
            <person name="Song Y."/>
            <person name="Salvetti E."/>
            <person name="Wrobel A."/>
            <person name="Rasinkangas P."/>
            <person name="Parkhill J."/>
            <person name="Rea M.C."/>
            <person name="O'Sullivan O."/>
            <person name="Ritari J."/>
            <person name="Douillard F.P."/>
            <person name="Paul Ross R."/>
            <person name="Yang R."/>
            <person name="Briner A.E."/>
            <person name="Felis G.E."/>
            <person name="de Vos W.M."/>
            <person name="Barrangou R."/>
            <person name="Klaenhammer T.R."/>
            <person name="Caufield P.W."/>
            <person name="Cui Y."/>
            <person name="Zhang H."/>
            <person name="O'Toole P.W."/>
        </authorList>
    </citation>
    <scope>NUCLEOTIDE SEQUENCE [LARGE SCALE GENOMIC DNA]</scope>
    <source>
        <strain evidence="8 9">DSM 24302</strain>
    </source>
</reference>
<dbReference type="InterPro" id="IPR052027">
    <property type="entry name" value="PspC"/>
</dbReference>
<organism evidence="8 9">
    <name type="scientific">Lentilactobacillus senioris DSM 24302 = JCM 17472</name>
    <dbReference type="NCBI Taxonomy" id="1423802"/>
    <lineage>
        <taxon>Bacteria</taxon>
        <taxon>Bacillati</taxon>
        <taxon>Bacillota</taxon>
        <taxon>Bacilli</taxon>
        <taxon>Lactobacillales</taxon>
        <taxon>Lactobacillaceae</taxon>
        <taxon>Lentilactobacillus</taxon>
    </lineage>
</organism>
<dbReference type="PANTHER" id="PTHR33885">
    <property type="entry name" value="PHAGE SHOCK PROTEIN C"/>
    <property type="match status" value="1"/>
</dbReference>
<evidence type="ECO:0000256" key="4">
    <source>
        <dbReference type="ARBA" id="ARBA00022989"/>
    </source>
</evidence>
<dbReference type="Proteomes" id="UP000051256">
    <property type="component" value="Unassembled WGS sequence"/>
</dbReference>
<protein>
    <recommendedName>
        <fullName evidence="7">Phage shock protein PspC N-terminal domain-containing protein</fullName>
    </recommendedName>
</protein>
<dbReference type="InterPro" id="IPR007168">
    <property type="entry name" value="Phageshock_PspC_N"/>
</dbReference>
<gene>
    <name evidence="8" type="ORF">FC56_GL000450</name>
</gene>
<dbReference type="AlphaFoldDB" id="A0A0R2CVN3"/>
<evidence type="ECO:0000313" key="9">
    <source>
        <dbReference type="Proteomes" id="UP000051256"/>
    </source>
</evidence>
<dbReference type="PATRIC" id="fig|1423802.4.peg.460"/>
<comment type="caution">
    <text evidence="8">The sequence shown here is derived from an EMBL/GenBank/DDBJ whole genome shotgun (WGS) entry which is preliminary data.</text>
</comment>
<evidence type="ECO:0000256" key="5">
    <source>
        <dbReference type="ARBA" id="ARBA00023136"/>
    </source>
</evidence>
<feature type="domain" description="Phage shock protein PspC N-terminal" evidence="7">
    <location>
        <begin position="13"/>
        <end position="65"/>
    </location>
</feature>
<evidence type="ECO:0000313" key="8">
    <source>
        <dbReference type="EMBL" id="KRM93732.1"/>
    </source>
</evidence>
<evidence type="ECO:0000256" key="1">
    <source>
        <dbReference type="ARBA" id="ARBA00004162"/>
    </source>
</evidence>
<comment type="subcellular location">
    <subcellularLocation>
        <location evidence="1">Cell membrane</location>
        <topology evidence="1">Single-pass membrane protein</topology>
    </subcellularLocation>
</comment>
<keyword evidence="9" id="KW-1185">Reference proteome</keyword>
<keyword evidence="3 6" id="KW-0812">Transmembrane</keyword>
<keyword evidence="2" id="KW-1003">Cell membrane</keyword>
<evidence type="ECO:0000256" key="3">
    <source>
        <dbReference type="ARBA" id="ARBA00022692"/>
    </source>
</evidence>
<name>A0A0R2CVN3_9LACO</name>
<evidence type="ECO:0000259" key="7">
    <source>
        <dbReference type="Pfam" id="PF04024"/>
    </source>
</evidence>